<evidence type="ECO:0000259" key="17">
    <source>
        <dbReference type="SMART" id="SM00965"/>
    </source>
</evidence>
<evidence type="ECO:0000256" key="1">
    <source>
        <dbReference type="ARBA" id="ARBA00004571"/>
    </source>
</evidence>
<dbReference type="InterPro" id="IPR010105">
    <property type="entry name" value="TonB_sidphr_rcpt"/>
</dbReference>
<evidence type="ECO:0000256" key="9">
    <source>
        <dbReference type="ARBA" id="ARBA00023065"/>
    </source>
</evidence>
<dbReference type="FunFam" id="2.170.130.10:FF:000010">
    <property type="entry name" value="Ferripyoverdine receptor"/>
    <property type="match status" value="1"/>
</dbReference>
<keyword evidence="8" id="KW-0408">Iron</keyword>
<dbReference type="PANTHER" id="PTHR32552">
    <property type="entry name" value="FERRICHROME IRON RECEPTOR-RELATED"/>
    <property type="match status" value="1"/>
</dbReference>
<dbReference type="Gene3D" id="3.55.50.30">
    <property type="match status" value="1"/>
</dbReference>
<dbReference type="SUPFAM" id="SSF56935">
    <property type="entry name" value="Porins"/>
    <property type="match status" value="1"/>
</dbReference>
<comment type="caution">
    <text evidence="18">The sequence shown here is derived from an EMBL/GenBank/DDBJ whole genome shotgun (WGS) entry which is preliminary data.</text>
</comment>
<dbReference type="InterPro" id="IPR000531">
    <property type="entry name" value="Beta-barrel_TonB"/>
</dbReference>
<comment type="similarity">
    <text evidence="2 14 15">Belongs to the TonB-dependent receptor family.</text>
</comment>
<keyword evidence="13 14" id="KW-0998">Cell outer membrane</keyword>
<feature type="signal peptide" evidence="16">
    <location>
        <begin position="1"/>
        <end position="33"/>
    </location>
</feature>
<dbReference type="Pfam" id="PF00593">
    <property type="entry name" value="TonB_dep_Rec_b-barrel"/>
    <property type="match status" value="1"/>
</dbReference>
<keyword evidence="7 16" id="KW-0732">Signal</keyword>
<dbReference type="PANTHER" id="PTHR32552:SF74">
    <property type="entry name" value="HYDROXAMATE SIDEROPHORE RECEPTOR FHUE"/>
    <property type="match status" value="1"/>
</dbReference>
<organism evidence="18 19">
    <name type="scientific">Lampropedia puyangensis</name>
    <dbReference type="NCBI Taxonomy" id="1330072"/>
    <lineage>
        <taxon>Bacteria</taxon>
        <taxon>Pseudomonadati</taxon>
        <taxon>Pseudomonadota</taxon>
        <taxon>Betaproteobacteria</taxon>
        <taxon>Burkholderiales</taxon>
        <taxon>Comamonadaceae</taxon>
        <taxon>Lampropedia</taxon>
    </lineage>
</organism>
<proteinExistence type="inferred from homology"/>
<dbReference type="PROSITE" id="PS52016">
    <property type="entry name" value="TONB_DEPENDENT_REC_3"/>
    <property type="match status" value="1"/>
</dbReference>
<evidence type="ECO:0000256" key="8">
    <source>
        <dbReference type="ARBA" id="ARBA00023004"/>
    </source>
</evidence>
<feature type="chain" id="PRO_5020757847" evidence="16">
    <location>
        <begin position="34"/>
        <end position="821"/>
    </location>
</feature>
<dbReference type="AlphaFoldDB" id="A0A4S8F645"/>
<keyword evidence="4 14" id="KW-1134">Transmembrane beta strand</keyword>
<evidence type="ECO:0000256" key="12">
    <source>
        <dbReference type="ARBA" id="ARBA00023170"/>
    </source>
</evidence>
<keyword evidence="12 18" id="KW-0675">Receptor</keyword>
<name>A0A4S8F645_9BURK</name>
<evidence type="ECO:0000256" key="10">
    <source>
        <dbReference type="ARBA" id="ARBA00023077"/>
    </source>
</evidence>
<dbReference type="InterPro" id="IPR039426">
    <property type="entry name" value="TonB-dep_rcpt-like"/>
</dbReference>
<evidence type="ECO:0000256" key="15">
    <source>
        <dbReference type="RuleBase" id="RU003357"/>
    </source>
</evidence>
<dbReference type="InterPro" id="IPR011662">
    <property type="entry name" value="Secretin/TonB_short_N"/>
</dbReference>
<dbReference type="SMART" id="SM00965">
    <property type="entry name" value="STN"/>
    <property type="match status" value="1"/>
</dbReference>
<dbReference type="Gene3D" id="2.40.170.20">
    <property type="entry name" value="TonB-dependent receptor, beta-barrel domain"/>
    <property type="match status" value="1"/>
</dbReference>
<keyword evidence="11 14" id="KW-0472">Membrane</keyword>
<dbReference type="GO" id="GO:0015344">
    <property type="term" value="F:siderophore uptake transmembrane transporter activity"/>
    <property type="evidence" value="ECO:0007669"/>
    <property type="project" value="TreeGrafter"/>
</dbReference>
<dbReference type="GO" id="GO:0038023">
    <property type="term" value="F:signaling receptor activity"/>
    <property type="evidence" value="ECO:0007669"/>
    <property type="project" value="InterPro"/>
</dbReference>
<comment type="subcellular location">
    <subcellularLocation>
        <location evidence="1 14">Cell outer membrane</location>
        <topology evidence="1 14">Multi-pass membrane protein</topology>
    </subcellularLocation>
</comment>
<keyword evidence="6 14" id="KW-0812">Transmembrane</keyword>
<evidence type="ECO:0000256" key="6">
    <source>
        <dbReference type="ARBA" id="ARBA00022692"/>
    </source>
</evidence>
<dbReference type="Pfam" id="PF07715">
    <property type="entry name" value="Plug"/>
    <property type="match status" value="1"/>
</dbReference>
<evidence type="ECO:0000313" key="18">
    <source>
        <dbReference type="EMBL" id="THU02898.1"/>
    </source>
</evidence>
<dbReference type="NCBIfam" id="TIGR01783">
    <property type="entry name" value="TonB-siderophor"/>
    <property type="match status" value="1"/>
</dbReference>
<dbReference type="InterPro" id="IPR037066">
    <property type="entry name" value="Plug_dom_sf"/>
</dbReference>
<keyword evidence="19" id="KW-1185">Reference proteome</keyword>
<accession>A0A4S8F645</accession>
<dbReference type="Gene3D" id="2.170.130.10">
    <property type="entry name" value="TonB-dependent receptor, plug domain"/>
    <property type="match status" value="1"/>
</dbReference>
<dbReference type="OrthoDB" id="174652at2"/>
<evidence type="ECO:0000256" key="16">
    <source>
        <dbReference type="SAM" id="SignalP"/>
    </source>
</evidence>
<evidence type="ECO:0000256" key="14">
    <source>
        <dbReference type="PROSITE-ProRule" id="PRU01360"/>
    </source>
</evidence>
<dbReference type="GO" id="GO:0009279">
    <property type="term" value="C:cell outer membrane"/>
    <property type="evidence" value="ECO:0007669"/>
    <property type="project" value="UniProtKB-SubCell"/>
</dbReference>
<dbReference type="GO" id="GO:0015891">
    <property type="term" value="P:siderophore transport"/>
    <property type="evidence" value="ECO:0007669"/>
    <property type="project" value="InterPro"/>
</dbReference>
<evidence type="ECO:0000313" key="19">
    <source>
        <dbReference type="Proteomes" id="UP000308917"/>
    </source>
</evidence>
<protein>
    <submittedName>
        <fullName evidence="18">TonB-dependent siderophore receptor</fullName>
    </submittedName>
</protein>
<evidence type="ECO:0000256" key="7">
    <source>
        <dbReference type="ARBA" id="ARBA00022729"/>
    </source>
</evidence>
<evidence type="ECO:0000256" key="4">
    <source>
        <dbReference type="ARBA" id="ARBA00022452"/>
    </source>
</evidence>
<dbReference type="Proteomes" id="UP000308917">
    <property type="component" value="Unassembled WGS sequence"/>
</dbReference>
<sequence length="821" mass="88864">MQSPTWLPKLRMSHLASACAAALALTNPVISTAQVVAPAPAAEGMQHFAIEAGPLAQVLPRFAAQAGVQLSADAQLTQGLHSAGVQGPHSVASGFAQLLQGTALEVVQQVNGIYVLQGIPAPRSNASAMGNTLPEVVVSAQASPRTENSGAYGGTAITAFKGTQDLRHTPQPVTVVSRQQMEEQAMTNLQDVLTTAAPGVTINYVDSERISFYARGHQIDSMQVDGLSDYQAGISGIQTDTAVLDRVEVIRGANGLMRGAGNPSATVNVVRKMPTHAFQSQVAAIVGSRDKRRGEFDISGPLNAAGTVRGRFVAAGENKNLMQTVRHDNRRVLYGVLQADLAPETELTAGWQYSRMNATGALGSLPTHPDGSQLGLPRQTYIGASWSQADRDKHETFFDLKHALRNGWDLKLMGSWSQTGLKSYRQSYFTPNPSNPYAGEMTASVYGGMAVTQGNLGFTANGPFELAGRKHELVLGTDLQRVRDNGFGYGWSSQITVDVDDIRTLDPYNDIPMPVISGEPTRYAPSYTRQRGAFATARLSLTDPLTAIVGARVSWWNYQVPATPSRNYAVNREVTPYLGLVYDVSQDWSLYAAYTEIFKPQQAFNAAGNIIAPVRGENYETGIKGDLMDGRLQASLSVFRINNIGKAVDDTATPDPCLPSYTTGYCKMAGGKTRSQGWEAELQGQITPRWNLSGSYTNTSTKYLRDSTASNVGKPLRSLDPKHILRLYSSYRFDGALSGLTLGGGVQAQSDKYATTRGVTYRQGGLALYSAMAKYAFNKDWSMQLNVNNLFDKVYYMQVGSGINNYYGDSRSWQLSLNARF</sequence>
<keyword evidence="3 14" id="KW-0813">Transport</keyword>
<evidence type="ECO:0000256" key="5">
    <source>
        <dbReference type="ARBA" id="ARBA00022496"/>
    </source>
</evidence>
<dbReference type="InterPro" id="IPR012910">
    <property type="entry name" value="Plug_dom"/>
</dbReference>
<evidence type="ECO:0000256" key="11">
    <source>
        <dbReference type="ARBA" id="ARBA00023136"/>
    </source>
</evidence>
<dbReference type="CDD" id="cd01347">
    <property type="entry name" value="ligand_gated_channel"/>
    <property type="match status" value="1"/>
</dbReference>
<keyword evidence="10 15" id="KW-0798">TonB box</keyword>
<evidence type="ECO:0000256" key="13">
    <source>
        <dbReference type="ARBA" id="ARBA00023237"/>
    </source>
</evidence>
<keyword evidence="9" id="KW-0406">Ion transport</keyword>
<feature type="domain" description="Secretin/TonB short N-terminal" evidence="17">
    <location>
        <begin position="68"/>
        <end position="119"/>
    </location>
</feature>
<evidence type="ECO:0000256" key="3">
    <source>
        <dbReference type="ARBA" id="ARBA00022448"/>
    </source>
</evidence>
<keyword evidence="5" id="KW-0410">Iron transport</keyword>
<evidence type="ECO:0000256" key="2">
    <source>
        <dbReference type="ARBA" id="ARBA00009810"/>
    </source>
</evidence>
<dbReference type="EMBL" id="STFG01000005">
    <property type="protein sequence ID" value="THU02898.1"/>
    <property type="molecule type" value="Genomic_DNA"/>
</dbReference>
<gene>
    <name evidence="18" type="ORF">E9531_07190</name>
</gene>
<dbReference type="InterPro" id="IPR036942">
    <property type="entry name" value="Beta-barrel_TonB_sf"/>
</dbReference>
<reference evidence="18 19" key="1">
    <citation type="journal article" date="2015" name="Antonie Van Leeuwenhoek">
        <title>Lampropedia puyangensis sp. nov., isolated from symptomatic bark of Populus ? euramericana canker and emended description of Lampropedia hyalina (Ehrenberg 1832) Lee et al. 2004.</title>
        <authorList>
            <person name="Li Y."/>
            <person name="Wang T."/>
            <person name="Piao C.G."/>
            <person name="Wang L.F."/>
            <person name="Tian G.Z."/>
            <person name="Zhu T.H."/>
            <person name="Guo M.W."/>
        </authorList>
    </citation>
    <scope>NUCLEOTIDE SEQUENCE [LARGE SCALE GENOMIC DNA]</scope>
    <source>
        <strain evidence="18 19">2-bin</strain>
    </source>
</reference>